<evidence type="ECO:0000256" key="3">
    <source>
        <dbReference type="ARBA" id="ARBA00022598"/>
    </source>
</evidence>
<evidence type="ECO:0000259" key="12">
    <source>
        <dbReference type="Pfam" id="PF00133"/>
    </source>
</evidence>
<dbReference type="SUPFAM" id="SSF47323">
    <property type="entry name" value="Anticodon-binding domain of a subclass of class I aminoacyl-tRNA synthetases"/>
    <property type="match status" value="1"/>
</dbReference>
<keyword evidence="7 10" id="KW-0030">Aminoacyl-tRNA synthetase</keyword>
<evidence type="ECO:0000256" key="7">
    <source>
        <dbReference type="ARBA" id="ARBA00023146"/>
    </source>
</evidence>
<evidence type="ECO:0000313" key="14">
    <source>
        <dbReference type="EMBL" id="GMT01266.1"/>
    </source>
</evidence>
<dbReference type="FunFam" id="1.10.730.10:FF:000085">
    <property type="entry name" value="Leucyl-tRNA synthetase 2, mitochondrial"/>
    <property type="match status" value="1"/>
</dbReference>
<evidence type="ECO:0000256" key="6">
    <source>
        <dbReference type="ARBA" id="ARBA00022917"/>
    </source>
</evidence>
<comment type="catalytic activity">
    <reaction evidence="9">
        <text>tRNA(Leu) + L-leucine + ATP = L-leucyl-tRNA(Leu) + AMP + diphosphate</text>
        <dbReference type="Rhea" id="RHEA:11688"/>
        <dbReference type="Rhea" id="RHEA-COMP:9613"/>
        <dbReference type="Rhea" id="RHEA-COMP:9622"/>
        <dbReference type="ChEBI" id="CHEBI:30616"/>
        <dbReference type="ChEBI" id="CHEBI:33019"/>
        <dbReference type="ChEBI" id="CHEBI:57427"/>
        <dbReference type="ChEBI" id="CHEBI:78442"/>
        <dbReference type="ChEBI" id="CHEBI:78494"/>
        <dbReference type="ChEBI" id="CHEBI:456215"/>
        <dbReference type="EC" id="6.1.1.4"/>
    </reaction>
</comment>
<dbReference type="Pfam" id="PF00133">
    <property type="entry name" value="tRNA-synt_1"/>
    <property type="match status" value="1"/>
</dbReference>
<dbReference type="GO" id="GO:0032543">
    <property type="term" value="P:mitochondrial translation"/>
    <property type="evidence" value="ECO:0007669"/>
    <property type="project" value="TreeGrafter"/>
</dbReference>
<dbReference type="GO" id="GO:0005739">
    <property type="term" value="C:mitochondrion"/>
    <property type="evidence" value="ECO:0007669"/>
    <property type="project" value="TreeGrafter"/>
</dbReference>
<dbReference type="PROSITE" id="PS00178">
    <property type="entry name" value="AA_TRNA_LIGASE_I"/>
    <property type="match status" value="1"/>
</dbReference>
<dbReference type="Gene3D" id="3.40.50.620">
    <property type="entry name" value="HUPs"/>
    <property type="match status" value="2"/>
</dbReference>
<accession>A0AAV5U465</accession>
<comment type="similarity">
    <text evidence="1 10">Belongs to the class-I aminoacyl-tRNA synthetase family.</text>
</comment>
<sequence>MARLVRPRLVARLLQQCRRDAGGAAGAARPPALQWPLDENTRLSGRLLDVEKHWRSMTTGEGMNSPPVKSNQSAYILSQFPYPSGTLHMGHLRVYTISDVIARYYRAAGHEVIHPMGWDAFGLPAENAARERGVDPAEWTKSNIEAMRSQLMKTGIHFDWDREINTCSPDFYRWTQWIFTQMHRAGLVRRGMNEVNWDPVDNTVLAAEQIDADGRSWRSGAVAEKRRMNTWLIETPKYAKRLYDGLSSLGGRWHEVADIQAHWIGRCDVRRFMMPVRTRDSPSSSSSLEFLDLRLCDPLSLPLAGFVLLSATDSLVRGDGRNKEQQYISSLEVLNVVTGRFLPIVVVPKEYLDGTSSAYGGLAPEYVLGARLSHEADAQLAASLGLELKSEKRGGTVASMTLNDIVEIAAFGGYGGYLTSRNLMDWAVSRQRAWGTPIPMILGENGSSSAIPEDRLPLLSEQRGKNVEGFPSSTYETDTLDTFFDSAWYYLRYLDSRNDKQLVDPSLVARHMPVDVYVGGVEHAALHLYYARFFSYFLTDIGAVMGTVKGEGSNEPFKHLVPQGIVRGMTYVDEVSGRYVRESDVDLSGPKPRVRADSTTAGVEGGTELKVMYEKMSKSKHNGVDPVQVLEQDGIDLARLQLLDTASPRAPINWGESDLSGIKRWMDRMSWVVNAYVEGRKGVERGYATKTETVERQEEELREAYNYFVRNVGMTLEVLHLLNTSIARLQGLTNSLRKVDKDVLAHSVQAERCIYALITMLKVFAPHTAAELYAALQQVQPIEMQPAARVDEQPWPEVDADAIIDLTLHVNGVNCGRAPVQRPLVEDLSLEELITRASSHEHAVMMNWLRGRQGVIKKAEKEGRKGFFISLSLEALDENGEKMSEESIKKQLDAMAKERNRAARDEKKKMKKKKTQ</sequence>
<evidence type="ECO:0000256" key="8">
    <source>
        <dbReference type="ARBA" id="ARBA00030520"/>
    </source>
</evidence>
<name>A0AAV5U465_9BILA</name>
<evidence type="ECO:0000256" key="1">
    <source>
        <dbReference type="ARBA" id="ARBA00005594"/>
    </source>
</evidence>
<gene>
    <name evidence="14" type="ORF">PENTCL1PPCAC_23440</name>
</gene>
<evidence type="ECO:0000256" key="11">
    <source>
        <dbReference type="SAM" id="MobiDB-lite"/>
    </source>
</evidence>
<dbReference type="FunFam" id="3.40.50.620:FF:000003">
    <property type="entry name" value="Leucine--tRNA ligase"/>
    <property type="match status" value="1"/>
</dbReference>
<reference evidence="14" key="1">
    <citation type="submission" date="2023-10" db="EMBL/GenBank/DDBJ databases">
        <title>Genome assembly of Pristionchus species.</title>
        <authorList>
            <person name="Yoshida K."/>
            <person name="Sommer R.J."/>
        </authorList>
    </citation>
    <scope>NUCLEOTIDE SEQUENCE</scope>
    <source>
        <strain evidence="14">RS0144</strain>
    </source>
</reference>
<dbReference type="PRINTS" id="PR00985">
    <property type="entry name" value="TRNASYNTHLEU"/>
</dbReference>
<evidence type="ECO:0000256" key="4">
    <source>
        <dbReference type="ARBA" id="ARBA00022741"/>
    </source>
</evidence>
<dbReference type="SUPFAM" id="SSF52374">
    <property type="entry name" value="Nucleotidylyl transferase"/>
    <property type="match status" value="1"/>
</dbReference>
<dbReference type="InterPro" id="IPR002302">
    <property type="entry name" value="Leu-tRNA-ligase"/>
</dbReference>
<keyword evidence="4 10" id="KW-0547">Nucleotide-binding</keyword>
<evidence type="ECO:0000313" key="15">
    <source>
        <dbReference type="Proteomes" id="UP001432027"/>
    </source>
</evidence>
<feature type="compositionally biased region" description="Basic and acidic residues" evidence="11">
    <location>
        <begin position="879"/>
        <end position="908"/>
    </location>
</feature>
<dbReference type="InterPro" id="IPR001412">
    <property type="entry name" value="aa-tRNA-synth_I_CS"/>
</dbReference>
<feature type="region of interest" description="Disordered" evidence="11">
    <location>
        <begin position="878"/>
        <end position="916"/>
    </location>
</feature>
<keyword evidence="3 10" id="KW-0436">Ligase</keyword>
<feature type="domain" description="Aminoacyl-tRNA synthetase class Ia" evidence="12">
    <location>
        <begin position="421"/>
        <end position="567"/>
    </location>
</feature>
<feature type="domain" description="Methionyl/Leucyl tRNA synthetase" evidence="13">
    <location>
        <begin position="75"/>
        <end position="211"/>
    </location>
</feature>
<dbReference type="PANTHER" id="PTHR43740">
    <property type="entry name" value="LEUCYL-TRNA SYNTHETASE"/>
    <property type="match status" value="1"/>
</dbReference>
<evidence type="ECO:0000259" key="13">
    <source>
        <dbReference type="Pfam" id="PF09334"/>
    </source>
</evidence>
<dbReference type="CDD" id="cd00812">
    <property type="entry name" value="LeuRS_core"/>
    <property type="match status" value="1"/>
</dbReference>
<dbReference type="GO" id="GO:0006429">
    <property type="term" value="P:leucyl-tRNA aminoacylation"/>
    <property type="evidence" value="ECO:0007669"/>
    <property type="project" value="InterPro"/>
</dbReference>
<protein>
    <recommendedName>
        <fullName evidence="2">leucine--tRNA ligase</fullName>
        <ecNumber evidence="2">6.1.1.4</ecNumber>
    </recommendedName>
    <alternativeName>
        <fullName evidence="8">Leucyl-tRNA synthetase</fullName>
    </alternativeName>
</protein>
<dbReference type="InterPro" id="IPR002300">
    <property type="entry name" value="aa-tRNA-synth_Ia"/>
</dbReference>
<dbReference type="AlphaFoldDB" id="A0AAV5U465"/>
<evidence type="ECO:0000256" key="9">
    <source>
        <dbReference type="ARBA" id="ARBA00047469"/>
    </source>
</evidence>
<dbReference type="InterPro" id="IPR014729">
    <property type="entry name" value="Rossmann-like_a/b/a_fold"/>
</dbReference>
<keyword evidence="6 10" id="KW-0648">Protein biosynthesis</keyword>
<dbReference type="EC" id="6.1.1.4" evidence="2"/>
<evidence type="ECO:0000256" key="2">
    <source>
        <dbReference type="ARBA" id="ARBA00013164"/>
    </source>
</evidence>
<dbReference type="InterPro" id="IPR009080">
    <property type="entry name" value="tRNAsynth_Ia_anticodon-bd"/>
</dbReference>
<comment type="caution">
    <text evidence="14">The sequence shown here is derived from an EMBL/GenBank/DDBJ whole genome shotgun (WGS) entry which is preliminary data.</text>
</comment>
<dbReference type="GO" id="GO:0005524">
    <property type="term" value="F:ATP binding"/>
    <property type="evidence" value="ECO:0007669"/>
    <property type="project" value="UniProtKB-KW"/>
</dbReference>
<evidence type="ECO:0000256" key="10">
    <source>
        <dbReference type="RuleBase" id="RU363035"/>
    </source>
</evidence>
<keyword evidence="5 10" id="KW-0067">ATP-binding</keyword>
<proteinExistence type="inferred from homology"/>
<dbReference type="GO" id="GO:0004823">
    <property type="term" value="F:leucine-tRNA ligase activity"/>
    <property type="evidence" value="ECO:0007669"/>
    <property type="project" value="UniProtKB-EC"/>
</dbReference>
<organism evidence="14 15">
    <name type="scientific">Pristionchus entomophagus</name>
    <dbReference type="NCBI Taxonomy" id="358040"/>
    <lineage>
        <taxon>Eukaryota</taxon>
        <taxon>Metazoa</taxon>
        <taxon>Ecdysozoa</taxon>
        <taxon>Nematoda</taxon>
        <taxon>Chromadorea</taxon>
        <taxon>Rhabditida</taxon>
        <taxon>Rhabditina</taxon>
        <taxon>Diplogasteromorpha</taxon>
        <taxon>Diplogasteroidea</taxon>
        <taxon>Neodiplogasteridae</taxon>
        <taxon>Pristionchus</taxon>
    </lineage>
</organism>
<dbReference type="PANTHER" id="PTHR43740:SF2">
    <property type="entry name" value="LEUCINE--TRNA LIGASE, MITOCHONDRIAL"/>
    <property type="match status" value="1"/>
</dbReference>
<dbReference type="Gene3D" id="1.10.730.10">
    <property type="entry name" value="Isoleucyl-tRNA Synthetase, Domain 1"/>
    <property type="match status" value="1"/>
</dbReference>
<dbReference type="Proteomes" id="UP001432027">
    <property type="component" value="Unassembled WGS sequence"/>
</dbReference>
<evidence type="ECO:0000256" key="5">
    <source>
        <dbReference type="ARBA" id="ARBA00022840"/>
    </source>
</evidence>
<dbReference type="InterPro" id="IPR015413">
    <property type="entry name" value="Methionyl/Leucyl_tRNA_Synth"/>
</dbReference>
<keyword evidence="15" id="KW-1185">Reference proteome</keyword>
<dbReference type="EMBL" id="BTSX01000005">
    <property type="protein sequence ID" value="GMT01266.1"/>
    <property type="molecule type" value="Genomic_DNA"/>
</dbReference>
<dbReference type="Pfam" id="PF09334">
    <property type="entry name" value="tRNA-synt_1g"/>
    <property type="match status" value="1"/>
</dbReference>